<keyword evidence="5" id="KW-0732">Signal</keyword>
<evidence type="ECO:0000259" key="11">
    <source>
        <dbReference type="SMART" id="SM00458"/>
    </source>
</evidence>
<dbReference type="PANTHER" id="PTHR38050">
    <property type="match status" value="1"/>
</dbReference>
<feature type="region of interest" description="Disordered" evidence="10">
    <location>
        <begin position="307"/>
        <end position="340"/>
    </location>
</feature>
<protein>
    <recommendedName>
        <fullName evidence="11">Ricin B lectin domain-containing protein</fullName>
    </recommendedName>
</protein>
<keyword evidence="4" id="KW-0858">Xylan degradation</keyword>
<proteinExistence type="inferred from homology"/>
<keyword evidence="8" id="KW-0624">Polysaccharide degradation</keyword>
<gene>
    <name evidence="12" type="ORF">Rhe02_11140</name>
</gene>
<comment type="subcellular location">
    <subcellularLocation>
        <location evidence="1">Secreted</location>
    </subcellularLocation>
</comment>
<dbReference type="PROSITE" id="PS50231">
    <property type="entry name" value="RICIN_B_LECTIN"/>
    <property type="match status" value="1"/>
</dbReference>
<comment type="similarity">
    <text evidence="2">Belongs to the faeC family.</text>
</comment>
<feature type="domain" description="Ricin B lectin" evidence="11">
    <location>
        <begin position="330"/>
        <end position="460"/>
    </location>
</feature>
<evidence type="ECO:0000256" key="8">
    <source>
        <dbReference type="ARBA" id="ARBA00023326"/>
    </source>
</evidence>
<dbReference type="SMART" id="SM00458">
    <property type="entry name" value="RICIN"/>
    <property type="match status" value="1"/>
</dbReference>
<evidence type="ECO:0000313" key="12">
    <source>
        <dbReference type="EMBL" id="GIH03047.1"/>
    </source>
</evidence>
<dbReference type="RefSeq" id="WP_203906969.1">
    <property type="nucleotide sequence ID" value="NZ_BONY01000005.1"/>
</dbReference>
<dbReference type="Gene3D" id="3.40.50.1820">
    <property type="entry name" value="alpha/beta hydrolase"/>
    <property type="match status" value="1"/>
</dbReference>
<dbReference type="AlphaFoldDB" id="A0A8J3Q3Y7"/>
<dbReference type="EMBL" id="BONY01000005">
    <property type="protein sequence ID" value="GIH03047.1"/>
    <property type="molecule type" value="Genomic_DNA"/>
</dbReference>
<dbReference type="Gene3D" id="2.80.10.50">
    <property type="match status" value="1"/>
</dbReference>
<comment type="function">
    <text evidence="9">Involved in degradation of plant cell walls. Hydrolyzes the feruloyl-arabinose ester bond in arabinoxylans, and the feruloyl-galactose ester bond in pectin. Active against paranitrophenyl-acetate, methyl ferulate and wheat arabinoxylan.</text>
</comment>
<keyword evidence="13" id="KW-1185">Reference proteome</keyword>
<keyword evidence="6" id="KW-0378">Hydrolase</keyword>
<keyword evidence="3" id="KW-0964">Secreted</keyword>
<evidence type="ECO:0000256" key="7">
    <source>
        <dbReference type="ARBA" id="ARBA00023277"/>
    </source>
</evidence>
<keyword evidence="7" id="KW-0119">Carbohydrate metabolism</keyword>
<evidence type="ECO:0000256" key="10">
    <source>
        <dbReference type="SAM" id="MobiDB-lite"/>
    </source>
</evidence>
<evidence type="ECO:0000256" key="3">
    <source>
        <dbReference type="ARBA" id="ARBA00022525"/>
    </source>
</evidence>
<evidence type="ECO:0000256" key="2">
    <source>
        <dbReference type="ARBA" id="ARBA00010278"/>
    </source>
</evidence>
<name>A0A8J3Q3Y7_9ACTN</name>
<evidence type="ECO:0000256" key="9">
    <source>
        <dbReference type="ARBA" id="ARBA00025250"/>
    </source>
</evidence>
<dbReference type="GO" id="GO:0045493">
    <property type="term" value="P:xylan catabolic process"/>
    <property type="evidence" value="ECO:0007669"/>
    <property type="project" value="UniProtKB-KW"/>
</dbReference>
<dbReference type="SUPFAM" id="SSF53474">
    <property type="entry name" value="alpha/beta-Hydrolases"/>
    <property type="match status" value="1"/>
</dbReference>
<evidence type="ECO:0000256" key="4">
    <source>
        <dbReference type="ARBA" id="ARBA00022651"/>
    </source>
</evidence>
<accession>A0A8J3Q3Y7</accession>
<evidence type="ECO:0000256" key="6">
    <source>
        <dbReference type="ARBA" id="ARBA00022801"/>
    </source>
</evidence>
<feature type="compositionally biased region" description="Low complexity" evidence="10">
    <location>
        <begin position="309"/>
        <end position="330"/>
    </location>
</feature>
<dbReference type="InterPro" id="IPR035992">
    <property type="entry name" value="Ricin_B-like_lectins"/>
</dbReference>
<dbReference type="Pfam" id="PF00652">
    <property type="entry name" value="Ricin_B_lectin"/>
    <property type="match status" value="1"/>
</dbReference>
<dbReference type="CDD" id="cd23418">
    <property type="entry name" value="beta-trefoil_Ricin_XLN-like"/>
    <property type="match status" value="1"/>
</dbReference>
<sequence length="460" mass="48350">MSKHRSLVFSVALAALLVVFTASWMLRGVVNDPALAAGAGTLANTAGCGKAPTLTSGTRSISSGGQNRSYILRIPDNYDRNRPYRLVFAFHWLNGSANDVASGGADGAAWAYYGLHQRSNNSTIFVAPQGIDAGWANTNGRDLTLVDDLNNLIGNDLCVDTTLRFALGWSYGGAMSYAVACARPTIFRAVAVLSGANLSGCNGGTQAVAYLGIHGTHDSVLNISNGRTLRDTFVRNNGCTNQNPPEPGLNSLTHIVTSYSGCRAGLPVRWAAFDGDHTPNPVDGSTSSSGVRTWTSSLIWEFFTQFQNTSPTPTPTGGSPTPTPTGSAPADGQQIVGTGSGRCVDITGPSTADGTRLQLYDCHTNWNQKWRYTNNTLVNPQSGKCVNANGGGTGNGTAVNLWACNGSGAQRWTVQANGNIVNTQSGRCLDASGRGTANGTQLQIYDCISGGQSNQQWTLR</sequence>
<dbReference type="GO" id="GO:0005576">
    <property type="term" value="C:extracellular region"/>
    <property type="evidence" value="ECO:0007669"/>
    <property type="project" value="UniProtKB-SubCell"/>
</dbReference>
<evidence type="ECO:0000256" key="1">
    <source>
        <dbReference type="ARBA" id="ARBA00004613"/>
    </source>
</evidence>
<dbReference type="SUPFAM" id="SSF50370">
    <property type="entry name" value="Ricin B-like lectins"/>
    <property type="match status" value="1"/>
</dbReference>
<dbReference type="PANTHER" id="PTHR38050:SF1">
    <property type="entry name" value="FERULOYL ESTERASE C"/>
    <property type="match status" value="1"/>
</dbReference>
<dbReference type="GO" id="GO:0030600">
    <property type="term" value="F:feruloyl esterase activity"/>
    <property type="evidence" value="ECO:0007669"/>
    <property type="project" value="InterPro"/>
</dbReference>
<dbReference type="Proteomes" id="UP000612899">
    <property type="component" value="Unassembled WGS sequence"/>
</dbReference>
<dbReference type="InterPro" id="IPR029058">
    <property type="entry name" value="AB_hydrolase_fold"/>
</dbReference>
<dbReference type="InterPro" id="IPR043595">
    <property type="entry name" value="FaeB/C/D"/>
</dbReference>
<evidence type="ECO:0000313" key="13">
    <source>
        <dbReference type="Proteomes" id="UP000612899"/>
    </source>
</evidence>
<evidence type="ECO:0000256" key="5">
    <source>
        <dbReference type="ARBA" id="ARBA00022729"/>
    </source>
</evidence>
<organism evidence="12 13">
    <name type="scientific">Rhizocola hellebori</name>
    <dbReference type="NCBI Taxonomy" id="1392758"/>
    <lineage>
        <taxon>Bacteria</taxon>
        <taxon>Bacillati</taxon>
        <taxon>Actinomycetota</taxon>
        <taxon>Actinomycetes</taxon>
        <taxon>Micromonosporales</taxon>
        <taxon>Micromonosporaceae</taxon>
        <taxon>Rhizocola</taxon>
    </lineage>
</organism>
<reference evidence="12" key="1">
    <citation type="submission" date="2021-01" db="EMBL/GenBank/DDBJ databases">
        <title>Whole genome shotgun sequence of Rhizocola hellebori NBRC 109834.</title>
        <authorList>
            <person name="Komaki H."/>
            <person name="Tamura T."/>
        </authorList>
    </citation>
    <scope>NUCLEOTIDE SEQUENCE</scope>
    <source>
        <strain evidence="12">NBRC 109834</strain>
    </source>
</reference>
<comment type="caution">
    <text evidence="12">The sequence shown here is derived from an EMBL/GenBank/DDBJ whole genome shotgun (WGS) entry which is preliminary data.</text>
</comment>
<dbReference type="InterPro" id="IPR000772">
    <property type="entry name" value="Ricin_B_lectin"/>
</dbReference>